<evidence type="ECO:0000256" key="1">
    <source>
        <dbReference type="SAM" id="SignalP"/>
    </source>
</evidence>
<name>A0A081PGK5_9SPHI</name>
<reference evidence="2 3" key="1">
    <citation type="journal article" date="1992" name="Int. J. Syst. Bacteriol.">
        <title>Sphingobacterium antarcticus sp. nov. a Psychrotrophic Bacterium from the Soils of Schirmacher Oasis, Antarctica.</title>
        <authorList>
            <person name="Shivaji S."/>
            <person name="Ray M.K."/>
            <person name="Rao N.S."/>
            <person name="Saiserr L."/>
            <person name="Jagannadham M.V."/>
            <person name="Kumar G.S."/>
            <person name="Reddy G."/>
            <person name="Bhargava P.M."/>
        </authorList>
    </citation>
    <scope>NUCLEOTIDE SEQUENCE [LARGE SCALE GENOMIC DNA]</scope>
    <source>
        <strain evidence="2 3">4BY</strain>
    </source>
</reference>
<dbReference type="PROSITE" id="PS51257">
    <property type="entry name" value="PROKAR_LIPOPROTEIN"/>
    <property type="match status" value="1"/>
</dbReference>
<dbReference type="Proteomes" id="UP000028007">
    <property type="component" value="Unassembled WGS sequence"/>
</dbReference>
<dbReference type="Gene3D" id="2.60.40.2880">
    <property type="entry name" value="MmpS1-5, C-terminal soluble domain"/>
    <property type="match status" value="1"/>
</dbReference>
<accession>A0A081PGK5</accession>
<evidence type="ECO:0000313" key="3">
    <source>
        <dbReference type="Proteomes" id="UP000028007"/>
    </source>
</evidence>
<keyword evidence="1" id="KW-0732">Signal</keyword>
<organism evidence="2 3">
    <name type="scientific">Pedobacter antarcticus 4BY</name>
    <dbReference type="NCBI Taxonomy" id="1358423"/>
    <lineage>
        <taxon>Bacteria</taxon>
        <taxon>Pseudomonadati</taxon>
        <taxon>Bacteroidota</taxon>
        <taxon>Sphingobacteriia</taxon>
        <taxon>Sphingobacteriales</taxon>
        <taxon>Sphingobacteriaceae</taxon>
        <taxon>Pedobacter</taxon>
    </lineage>
</organism>
<dbReference type="InterPro" id="IPR038468">
    <property type="entry name" value="MmpS_C"/>
</dbReference>
<dbReference type="AlphaFoldDB" id="A0A081PGK5"/>
<dbReference type="EMBL" id="JNFF01000062">
    <property type="protein sequence ID" value="KEQ29828.1"/>
    <property type="molecule type" value="Genomic_DNA"/>
</dbReference>
<gene>
    <name evidence="2" type="ORF">N180_06205</name>
</gene>
<evidence type="ECO:0008006" key="4">
    <source>
        <dbReference type="Google" id="ProtNLM"/>
    </source>
</evidence>
<protein>
    <recommendedName>
        <fullName evidence="4">Lipoprotein</fullName>
    </recommendedName>
</protein>
<feature type="chain" id="PRO_5001761780" description="Lipoprotein" evidence="1">
    <location>
        <begin position="30"/>
        <end position="139"/>
    </location>
</feature>
<sequence length="139" mass="15117">MKKLKQKIQWLKFIAAPCLLLLVLSSSCSKDKDNNPQGGNSYPKEVEVEYRLTSVRGITSGDVIYHNSTGGNTLVDKVTLPYSVKFKRTVNFTDNLAISINALGSGEVKAEILVDGKVVTTQNYAGTSVITGAAIYIFQ</sequence>
<feature type="signal peptide" evidence="1">
    <location>
        <begin position="1"/>
        <end position="29"/>
    </location>
</feature>
<dbReference type="RefSeq" id="WP_037441390.1">
    <property type="nucleotide sequence ID" value="NZ_JNFF01000062.1"/>
</dbReference>
<proteinExistence type="predicted"/>
<comment type="caution">
    <text evidence="2">The sequence shown here is derived from an EMBL/GenBank/DDBJ whole genome shotgun (WGS) entry which is preliminary data.</text>
</comment>
<keyword evidence="3" id="KW-1185">Reference proteome</keyword>
<dbReference type="OrthoDB" id="672380at2"/>
<evidence type="ECO:0000313" key="2">
    <source>
        <dbReference type="EMBL" id="KEQ29828.1"/>
    </source>
</evidence>